<dbReference type="RefSeq" id="WP_059056619.1">
    <property type="nucleotide sequence ID" value="NZ_LN831302.1"/>
</dbReference>
<evidence type="ECO:0000313" key="3">
    <source>
        <dbReference type="Proteomes" id="UP000066737"/>
    </source>
</evidence>
<dbReference type="GeneID" id="26658851"/>
<organism evidence="2 3">
    <name type="scientific">Halobacterium hubeiense</name>
    <dbReference type="NCBI Taxonomy" id="1407499"/>
    <lineage>
        <taxon>Archaea</taxon>
        <taxon>Methanobacteriati</taxon>
        <taxon>Methanobacteriota</taxon>
        <taxon>Stenosarchaea group</taxon>
        <taxon>Halobacteria</taxon>
        <taxon>Halobacteriales</taxon>
        <taxon>Halobacteriaceae</taxon>
        <taxon>Halobacterium</taxon>
    </lineage>
</organism>
<accession>A0A0U5H3M4</accession>
<keyword evidence="3" id="KW-1185">Reference proteome</keyword>
<reference evidence="3" key="1">
    <citation type="journal article" date="2016" name="Environ. Microbiol.">
        <title>The complete genome of a viable archaeum isolated from 123-million-year-old rock salt.</title>
        <authorList>
            <person name="Jaakkola S.T."/>
            <person name="Pfeiffer F."/>
            <person name="Ravantti J.J."/>
            <person name="Guo Q."/>
            <person name="Liu Y."/>
            <person name="Chen X."/>
            <person name="Ma H."/>
            <person name="Yang C."/>
            <person name="Oksanen H.M."/>
            <person name="Bamford D.H."/>
        </authorList>
    </citation>
    <scope>NUCLEOTIDE SEQUENCE</scope>
    <source>
        <strain evidence="3">JI20-1</strain>
    </source>
</reference>
<sequence length="240" mass="26351">MPVSNLNLYDVLVDLIPGTFAVGIGVLLFGPGNLTTISGLFLLVAGYVAGRILHAIGSLLRPAKLIAAVLAVIYGDDVDGKGKVRFVRSRIKAAFEGNNDDSGLERAGSVDDEVVIEVVAKLEKRMSGTQTEGKPDDIEPLRRFGEAFLYGRNTLYRKYEMLTTFYRSLWLVSVLSLFVVPAYYSVQVGSVAVFAIVAVLLLLNLLLLRQHVKFTDKKSQAFFNDLHIELDVPDQNRTGS</sequence>
<dbReference type="Proteomes" id="UP000066737">
    <property type="component" value="Chromosome I"/>
</dbReference>
<dbReference type="AlphaFoldDB" id="A0A0U5H3M4"/>
<gene>
    <name evidence="2" type="ORF">HHUB_2194</name>
</gene>
<feature type="transmembrane region" description="Helical" evidence="1">
    <location>
        <begin position="190"/>
        <end position="208"/>
    </location>
</feature>
<protein>
    <submittedName>
        <fullName evidence="2">Uncharacterized protein</fullName>
    </submittedName>
</protein>
<evidence type="ECO:0000256" key="1">
    <source>
        <dbReference type="SAM" id="Phobius"/>
    </source>
</evidence>
<keyword evidence="1" id="KW-0472">Membrane</keyword>
<dbReference type="EMBL" id="LN831302">
    <property type="protein sequence ID" value="CQH55177.1"/>
    <property type="molecule type" value="Genomic_DNA"/>
</dbReference>
<name>A0A0U5H3M4_9EURY</name>
<keyword evidence="1" id="KW-1133">Transmembrane helix</keyword>
<evidence type="ECO:0000313" key="2">
    <source>
        <dbReference type="EMBL" id="CQH55177.1"/>
    </source>
</evidence>
<dbReference type="KEGG" id="hhb:Hhub_2194"/>
<feature type="transmembrane region" description="Helical" evidence="1">
    <location>
        <begin position="165"/>
        <end position="184"/>
    </location>
</feature>
<keyword evidence="1" id="KW-0812">Transmembrane</keyword>
<proteinExistence type="predicted"/>
<dbReference type="OrthoDB" id="351392at2157"/>